<proteinExistence type="predicted"/>
<evidence type="ECO:0000313" key="2">
    <source>
        <dbReference type="Proteomes" id="UP000053268"/>
    </source>
</evidence>
<keyword evidence="1" id="KW-0418">Kinase</keyword>
<dbReference type="Gene3D" id="3.30.200.20">
    <property type="entry name" value="Phosphorylase Kinase, domain 1"/>
    <property type="match status" value="1"/>
</dbReference>
<organism evidence="1 2">
    <name type="scientific">Papilio xuthus</name>
    <name type="common">Asian swallowtail butterfly</name>
    <dbReference type="NCBI Taxonomy" id="66420"/>
    <lineage>
        <taxon>Eukaryota</taxon>
        <taxon>Metazoa</taxon>
        <taxon>Ecdysozoa</taxon>
        <taxon>Arthropoda</taxon>
        <taxon>Hexapoda</taxon>
        <taxon>Insecta</taxon>
        <taxon>Pterygota</taxon>
        <taxon>Neoptera</taxon>
        <taxon>Endopterygota</taxon>
        <taxon>Lepidoptera</taxon>
        <taxon>Glossata</taxon>
        <taxon>Ditrysia</taxon>
        <taxon>Papilionoidea</taxon>
        <taxon>Papilionidae</taxon>
        <taxon>Papilioninae</taxon>
        <taxon>Papilio</taxon>
    </lineage>
</organism>
<reference evidence="1 2" key="1">
    <citation type="journal article" date="2015" name="Nat. Commun.">
        <title>Outbred genome sequencing and CRISPR/Cas9 gene editing in butterflies.</title>
        <authorList>
            <person name="Li X."/>
            <person name="Fan D."/>
            <person name="Zhang W."/>
            <person name="Liu G."/>
            <person name="Zhang L."/>
            <person name="Zhao L."/>
            <person name="Fang X."/>
            <person name="Chen L."/>
            <person name="Dong Y."/>
            <person name="Chen Y."/>
            <person name="Ding Y."/>
            <person name="Zhao R."/>
            <person name="Feng M."/>
            <person name="Zhu Y."/>
            <person name="Feng Y."/>
            <person name="Jiang X."/>
            <person name="Zhu D."/>
            <person name="Xiang H."/>
            <person name="Feng X."/>
            <person name="Li S."/>
            <person name="Wang J."/>
            <person name="Zhang G."/>
            <person name="Kronforst M.R."/>
            <person name="Wang W."/>
        </authorList>
    </citation>
    <scope>NUCLEOTIDE SEQUENCE [LARGE SCALE GENOMIC DNA]</scope>
    <source>
        <strain evidence="1">Ya'a_city_454_Px</strain>
        <tissue evidence="1">Whole body</tissue>
    </source>
</reference>
<keyword evidence="1" id="KW-0808">Transferase</keyword>
<dbReference type="AlphaFoldDB" id="A0A194QF79"/>
<protein>
    <submittedName>
        <fullName evidence="1">Casein kinase I isoform alpha</fullName>
    </submittedName>
</protein>
<dbReference type="SUPFAM" id="SSF56112">
    <property type="entry name" value="Protein kinase-like (PK-like)"/>
    <property type="match status" value="1"/>
</dbReference>
<keyword evidence="2" id="KW-1185">Reference proteome</keyword>
<dbReference type="Proteomes" id="UP000053268">
    <property type="component" value="Unassembled WGS sequence"/>
</dbReference>
<evidence type="ECO:0000313" key="1">
    <source>
        <dbReference type="EMBL" id="KPJ03600.1"/>
    </source>
</evidence>
<accession>A0A194QF79</accession>
<dbReference type="GO" id="GO:0016301">
    <property type="term" value="F:kinase activity"/>
    <property type="evidence" value="ECO:0007669"/>
    <property type="project" value="UniProtKB-KW"/>
</dbReference>
<dbReference type="InterPro" id="IPR011009">
    <property type="entry name" value="Kinase-like_dom_sf"/>
</dbReference>
<name>A0A194QF79_PAPXU</name>
<dbReference type="STRING" id="66420.A0A194QF79"/>
<gene>
    <name evidence="1" type="ORF">RR46_04212</name>
</gene>
<sequence length="54" mass="5987">MFTSRREVLIAGKYKMVRRIGGGSFGDIHLAINISSGEWKPICELKSLTTSFAI</sequence>
<dbReference type="EMBL" id="KQ459144">
    <property type="protein sequence ID" value="KPJ03600.1"/>
    <property type="molecule type" value="Genomic_DNA"/>
</dbReference>